<evidence type="ECO:0000313" key="2">
    <source>
        <dbReference type="EMBL" id="SMO92799.1"/>
    </source>
</evidence>
<dbReference type="Gene3D" id="3.40.50.1010">
    <property type="entry name" value="5'-nuclease"/>
    <property type="match status" value="1"/>
</dbReference>
<name>A0A521F9A5_9BACT</name>
<feature type="domain" description="PIN" evidence="1">
    <location>
        <begin position="5"/>
        <end position="126"/>
    </location>
</feature>
<evidence type="ECO:0000259" key="1">
    <source>
        <dbReference type="Pfam" id="PF01850"/>
    </source>
</evidence>
<evidence type="ECO:0000313" key="3">
    <source>
        <dbReference type="Proteomes" id="UP000317557"/>
    </source>
</evidence>
<dbReference type="InterPro" id="IPR002716">
    <property type="entry name" value="PIN_dom"/>
</dbReference>
<dbReference type="CDD" id="cd18692">
    <property type="entry name" value="PIN_VapC-like"/>
    <property type="match status" value="1"/>
</dbReference>
<dbReference type="InterPro" id="IPR029060">
    <property type="entry name" value="PIN-like_dom_sf"/>
</dbReference>
<accession>A0A521F9A5</accession>
<keyword evidence="3" id="KW-1185">Reference proteome</keyword>
<proteinExistence type="predicted"/>
<dbReference type="EMBL" id="FXTP01000016">
    <property type="protein sequence ID" value="SMO92799.1"/>
    <property type="molecule type" value="Genomic_DNA"/>
</dbReference>
<protein>
    <submittedName>
        <fullName evidence="2">Predicted nucleic acid-binding protein, contains PIN domain</fullName>
    </submittedName>
</protein>
<sequence length="142" mass="16386">MSDKVFLDTNIFAYAFDRTDVAKQEKASELIKTHLENGSGIISYQIVQEFINVSYRKFKNPMTLRELEQYIENVLSHMWEVYASKDLIYSAIGIKEQFKYSFYDSLIIAAALEAGCTTLYSEDLQHEQKVYSVQIVDPFVVG</sequence>
<dbReference type="AlphaFoldDB" id="A0A521F9A5"/>
<dbReference type="Pfam" id="PF01850">
    <property type="entry name" value="PIN"/>
    <property type="match status" value="1"/>
</dbReference>
<dbReference type="RefSeq" id="WP_142455718.1">
    <property type="nucleotide sequence ID" value="NZ_FXTP01000016.1"/>
</dbReference>
<dbReference type="Proteomes" id="UP000317557">
    <property type="component" value="Unassembled WGS sequence"/>
</dbReference>
<gene>
    <name evidence="2" type="ORF">SAMN06265219_11629</name>
</gene>
<reference evidence="2 3" key="1">
    <citation type="submission" date="2017-05" db="EMBL/GenBank/DDBJ databases">
        <authorList>
            <person name="Varghese N."/>
            <person name="Submissions S."/>
        </authorList>
    </citation>
    <scope>NUCLEOTIDE SEQUENCE [LARGE SCALE GENOMIC DNA]</scope>
    <source>
        <strain evidence="2 3">DSM 21985</strain>
    </source>
</reference>
<dbReference type="SUPFAM" id="SSF88723">
    <property type="entry name" value="PIN domain-like"/>
    <property type="match status" value="1"/>
</dbReference>
<organism evidence="2 3">
    <name type="scientific">Gracilimonas mengyeensis</name>
    <dbReference type="NCBI Taxonomy" id="1302730"/>
    <lineage>
        <taxon>Bacteria</taxon>
        <taxon>Pseudomonadati</taxon>
        <taxon>Balneolota</taxon>
        <taxon>Balneolia</taxon>
        <taxon>Balneolales</taxon>
        <taxon>Balneolaceae</taxon>
        <taxon>Gracilimonas</taxon>
    </lineage>
</organism>
<dbReference type="OrthoDB" id="13900at2"/>